<evidence type="ECO:0000256" key="2">
    <source>
        <dbReference type="ARBA" id="ARBA00010792"/>
    </source>
</evidence>
<accession>A0A1X7AGP8</accession>
<feature type="transmembrane region" description="Helical" evidence="7">
    <location>
        <begin position="79"/>
        <end position="102"/>
    </location>
</feature>
<dbReference type="PANTHER" id="PTHR30353">
    <property type="entry name" value="INNER MEMBRANE PROTEIN DEDA-RELATED"/>
    <property type="match status" value="1"/>
</dbReference>
<feature type="transmembrane region" description="Helical" evidence="7">
    <location>
        <begin position="311"/>
        <end position="329"/>
    </location>
</feature>
<feature type="transmembrane region" description="Helical" evidence="7">
    <location>
        <begin position="38"/>
        <end position="59"/>
    </location>
</feature>
<keyword evidence="4 7" id="KW-0812">Transmembrane</keyword>
<name>A0A1X7AGP8_9GAMM</name>
<feature type="transmembrane region" description="Helical" evidence="7">
    <location>
        <begin position="233"/>
        <end position="254"/>
    </location>
</feature>
<evidence type="ECO:0000259" key="8">
    <source>
        <dbReference type="SMART" id="SM00014"/>
    </source>
</evidence>
<comment type="subcellular location">
    <subcellularLocation>
        <location evidence="1">Cell membrane</location>
        <topology evidence="1">Multi-pass membrane protein</topology>
    </subcellularLocation>
</comment>
<organism evidence="9 10">
    <name type="scientific">Parendozoicomonas haliclonae</name>
    <dbReference type="NCBI Taxonomy" id="1960125"/>
    <lineage>
        <taxon>Bacteria</taxon>
        <taxon>Pseudomonadati</taxon>
        <taxon>Pseudomonadota</taxon>
        <taxon>Gammaproteobacteria</taxon>
        <taxon>Oceanospirillales</taxon>
        <taxon>Endozoicomonadaceae</taxon>
        <taxon>Parendozoicomonas</taxon>
    </lineage>
</organism>
<evidence type="ECO:0000313" key="9">
    <source>
        <dbReference type="EMBL" id="SMA40647.1"/>
    </source>
</evidence>
<protein>
    <submittedName>
        <fullName evidence="9">Inner membrane protein YabI</fullName>
    </submittedName>
</protein>
<sequence>MAFVFSYSFRRITAQLLVGNGVAELSGLADWLAAHQQWLAFIIGLIAFAESLALVGIILPGVVMLFSAATLAGSGVLDVWSMLLAGFIGALLGDGISFLLGYKFHDRIRGWWPFRSHPEWLNQGETFFDRHGGVSIALGRFIGPIRPVIPLVAGMMGMPARYFFIVNVLSSLVWAPVYLLPGYFVGASLHWKDHLPVEWLVATTVLLFIAVYAAYLCRYLLIKISADKLYRTGFLTALIYTIGISVLAMLPAGMELNTYMFDHTYSLHTPLLDKLFSAVTATGEFFPTFGMFLFALFWLGLDALHARNRAAVMNFFVYLVIALALKGTFEGMKLLYALPRPEPALSTSFSYPSGHTACMIFLTLWPLWYIGRYLSDRYKPWLWSLGLFIGLLVGESRVYKGEHWFVDVLGGFGLGLSFFMLWLIWENKHPLALSRNNFYWRLGQLAIFCAAVVYWT</sequence>
<feature type="transmembrane region" description="Helical" evidence="7">
    <location>
        <begin position="437"/>
        <end position="455"/>
    </location>
</feature>
<dbReference type="AlphaFoldDB" id="A0A1X7AGP8"/>
<keyword evidence="10" id="KW-1185">Reference proteome</keyword>
<feature type="transmembrane region" description="Helical" evidence="7">
    <location>
        <begin position="349"/>
        <end position="369"/>
    </location>
</feature>
<evidence type="ECO:0000313" key="10">
    <source>
        <dbReference type="Proteomes" id="UP000196573"/>
    </source>
</evidence>
<gene>
    <name evidence="9" type="primary">yabI</name>
    <name evidence="9" type="ORF">EHSB41UT_01218</name>
</gene>
<dbReference type="SMART" id="SM00014">
    <property type="entry name" value="acidPPc"/>
    <property type="match status" value="1"/>
</dbReference>
<dbReference type="Proteomes" id="UP000196573">
    <property type="component" value="Unassembled WGS sequence"/>
</dbReference>
<feature type="transmembrane region" description="Helical" evidence="7">
    <location>
        <begin position="199"/>
        <end position="221"/>
    </location>
</feature>
<feature type="transmembrane region" description="Helical" evidence="7">
    <location>
        <begin position="381"/>
        <end position="398"/>
    </location>
</feature>
<keyword evidence="5 7" id="KW-1133">Transmembrane helix</keyword>
<evidence type="ECO:0000256" key="6">
    <source>
        <dbReference type="ARBA" id="ARBA00023136"/>
    </source>
</evidence>
<proteinExistence type="inferred from homology"/>
<dbReference type="InterPro" id="IPR032818">
    <property type="entry name" value="DedA-like"/>
</dbReference>
<dbReference type="SUPFAM" id="SSF48317">
    <property type="entry name" value="Acid phosphatase/Vanadium-dependent haloperoxidase"/>
    <property type="match status" value="1"/>
</dbReference>
<dbReference type="Pfam" id="PF01569">
    <property type="entry name" value="PAP2"/>
    <property type="match status" value="1"/>
</dbReference>
<evidence type="ECO:0000256" key="1">
    <source>
        <dbReference type="ARBA" id="ARBA00004651"/>
    </source>
</evidence>
<reference evidence="9 10" key="1">
    <citation type="submission" date="2017-03" db="EMBL/GenBank/DDBJ databases">
        <authorList>
            <person name="Afonso C.L."/>
            <person name="Miller P.J."/>
            <person name="Scott M.A."/>
            <person name="Spackman E."/>
            <person name="Goraichik I."/>
            <person name="Dimitrov K.M."/>
            <person name="Suarez D.L."/>
            <person name="Swayne D.E."/>
        </authorList>
    </citation>
    <scope>NUCLEOTIDE SEQUENCE [LARGE SCALE GENOMIC DNA]</scope>
    <source>
        <strain evidence="9">SB41UT1</strain>
    </source>
</reference>
<feature type="domain" description="Phosphatidic acid phosphatase type 2/haloperoxidase" evidence="8">
    <location>
        <begin position="314"/>
        <end position="423"/>
    </location>
</feature>
<dbReference type="InterPro" id="IPR000326">
    <property type="entry name" value="PAP2/HPO"/>
</dbReference>
<dbReference type="OrthoDB" id="9780918at2"/>
<evidence type="ECO:0000256" key="5">
    <source>
        <dbReference type="ARBA" id="ARBA00022989"/>
    </source>
</evidence>
<comment type="similarity">
    <text evidence="2">Belongs to the DedA family.</text>
</comment>
<feature type="transmembrane region" description="Helical" evidence="7">
    <location>
        <begin position="162"/>
        <end position="179"/>
    </location>
</feature>
<dbReference type="InterPro" id="IPR032816">
    <property type="entry name" value="VTT_dom"/>
</dbReference>
<evidence type="ECO:0000256" key="3">
    <source>
        <dbReference type="ARBA" id="ARBA00022475"/>
    </source>
</evidence>
<dbReference type="GO" id="GO:0005886">
    <property type="term" value="C:plasma membrane"/>
    <property type="evidence" value="ECO:0007669"/>
    <property type="project" value="UniProtKB-SubCell"/>
</dbReference>
<feature type="transmembrane region" description="Helical" evidence="7">
    <location>
        <begin position="404"/>
        <end position="425"/>
    </location>
</feature>
<dbReference type="EMBL" id="FWPT01000002">
    <property type="protein sequence ID" value="SMA40647.1"/>
    <property type="molecule type" value="Genomic_DNA"/>
</dbReference>
<dbReference type="Gene3D" id="1.20.144.10">
    <property type="entry name" value="Phosphatidic acid phosphatase type 2/haloperoxidase"/>
    <property type="match status" value="1"/>
</dbReference>
<keyword evidence="3" id="KW-1003">Cell membrane</keyword>
<feature type="transmembrane region" description="Helical" evidence="7">
    <location>
        <begin position="274"/>
        <end position="299"/>
    </location>
</feature>
<evidence type="ECO:0000256" key="7">
    <source>
        <dbReference type="SAM" id="Phobius"/>
    </source>
</evidence>
<dbReference type="Pfam" id="PF09335">
    <property type="entry name" value="VTT_dom"/>
    <property type="match status" value="1"/>
</dbReference>
<dbReference type="PANTHER" id="PTHR30353:SF15">
    <property type="entry name" value="INNER MEMBRANE PROTEIN YABI"/>
    <property type="match status" value="1"/>
</dbReference>
<evidence type="ECO:0000256" key="4">
    <source>
        <dbReference type="ARBA" id="ARBA00022692"/>
    </source>
</evidence>
<keyword evidence="6 7" id="KW-0472">Membrane</keyword>
<dbReference type="InterPro" id="IPR036938">
    <property type="entry name" value="PAP2/HPO_sf"/>
</dbReference>